<evidence type="ECO:0000313" key="3">
    <source>
        <dbReference type="Proteomes" id="UP000245695"/>
    </source>
</evidence>
<reference evidence="2 3" key="1">
    <citation type="submission" date="2014-09" db="EMBL/GenBank/DDBJ databases">
        <authorList>
            <person name="Hornung B.V."/>
        </authorList>
    </citation>
    <scope>NUCLEOTIDE SEQUENCE [LARGE SCALE GENOMIC DNA]</scope>
    <source>
        <strain evidence="2 3">FRIFI</strain>
    </source>
</reference>
<name>A0A2P2BSF5_9FIRM</name>
<keyword evidence="1" id="KW-0472">Membrane</keyword>
<dbReference type="Proteomes" id="UP000245695">
    <property type="component" value="Chromosome 1"/>
</dbReference>
<dbReference type="EMBL" id="LN650648">
    <property type="protein sequence ID" value="CEI73276.1"/>
    <property type="molecule type" value="Genomic_DNA"/>
</dbReference>
<dbReference type="AlphaFoldDB" id="A0A2P2BSF5"/>
<dbReference type="Gene3D" id="1.20.1280.290">
    <property type="match status" value="1"/>
</dbReference>
<accession>A0A2P2BSF5</accession>
<dbReference type="RefSeq" id="WP_166505631.1">
    <property type="nucleotide sequence ID" value="NZ_JAKNTL010000007.1"/>
</dbReference>
<keyword evidence="3" id="KW-1185">Reference proteome</keyword>
<dbReference type="Pfam" id="PF10688">
    <property type="entry name" value="Imp-YgjV"/>
    <property type="match status" value="1"/>
</dbReference>
<keyword evidence="1" id="KW-0812">Transmembrane</keyword>
<sequence>MISFDPIEWIGYSASLFIVISLTMTSIVKLRIINSIGCFLFVVYGLYVKAYPVAISNALIIIINIYNLYNIYKYKEKN</sequence>
<organism evidence="2 3">
    <name type="scientific">Romboutsia hominis</name>
    <dbReference type="NCBI Taxonomy" id="1507512"/>
    <lineage>
        <taxon>Bacteria</taxon>
        <taxon>Bacillati</taxon>
        <taxon>Bacillota</taxon>
        <taxon>Clostridia</taxon>
        <taxon>Peptostreptococcales</taxon>
        <taxon>Peptostreptococcaceae</taxon>
        <taxon>Romboutsia</taxon>
    </lineage>
</organism>
<feature type="transmembrane region" description="Helical" evidence="1">
    <location>
        <begin position="54"/>
        <end position="72"/>
    </location>
</feature>
<feature type="transmembrane region" description="Helical" evidence="1">
    <location>
        <begin position="6"/>
        <end position="25"/>
    </location>
</feature>
<proteinExistence type="predicted"/>
<dbReference type="InterPro" id="IPR019629">
    <property type="entry name" value="Uncharacterised_HI1736/YgjV"/>
</dbReference>
<evidence type="ECO:0000256" key="1">
    <source>
        <dbReference type="SAM" id="Phobius"/>
    </source>
</evidence>
<protein>
    <submittedName>
        <fullName evidence="2">Bacterial inner membrane protein</fullName>
    </submittedName>
</protein>
<gene>
    <name evidence="2" type="ORF">FRIFI_1743</name>
</gene>
<dbReference type="KEGG" id="rhom:FRIFI_1743"/>
<keyword evidence="1" id="KW-1133">Transmembrane helix</keyword>
<evidence type="ECO:0000313" key="2">
    <source>
        <dbReference type="EMBL" id="CEI73276.1"/>
    </source>
</evidence>